<protein>
    <recommendedName>
        <fullName evidence="3">Lipoprotein</fullName>
    </recommendedName>
</protein>
<evidence type="ECO:0000313" key="2">
    <source>
        <dbReference type="EMBL" id="AGS52639.1"/>
    </source>
</evidence>
<dbReference type="EMBL" id="JQ844203">
    <property type="protein sequence ID" value="AGS52639.1"/>
    <property type="molecule type" value="Genomic_DNA"/>
</dbReference>
<organism evidence="2">
    <name type="scientific">uncultured bacterium contig00043</name>
    <dbReference type="NCBI Taxonomy" id="1181530"/>
    <lineage>
        <taxon>Bacteria</taxon>
        <taxon>environmental samples</taxon>
    </lineage>
</organism>
<feature type="chain" id="PRO_5032609339" description="Lipoprotein" evidence="1">
    <location>
        <begin position="41"/>
        <end position="386"/>
    </location>
</feature>
<accession>A0A806KPJ4</accession>
<evidence type="ECO:0008006" key="3">
    <source>
        <dbReference type="Google" id="ProtNLM"/>
    </source>
</evidence>
<dbReference type="AlphaFoldDB" id="A0A806KPJ4"/>
<proteinExistence type="predicted"/>
<sequence length="386" mass="44221">MVDVPLDFTYIRRKTNMFRKNFIKLFAVFLFIAVSLTPAAAQQMLVFSGTDTQTAESVGAPGQTISMQSTSGSPAEIKSVYSIFKNGPLFPSMLFTETIFDLRRAESSLPYWVNTKEEFNRAKQYAAGQISILMNNDILAFYGHPHSPNMGILGRYNLTELDAKMSEVAAEYEAVSGGRKIMKAFYLIYGTVWPEGEIGFLNHNSVMRYINYGLENDMLVILDHQIGRFDPIDSLKKMLPYLRYPNVHLALDPEWRTAKPMVDFGFVTGDEINKAQQIMENYLIENDIPGERMLLFHQFNYMMIKNRGVIKSDFSRVRLIHCMDGIGDPEMKRSSYEYNAQADNIPVKGFKLFYNFKIPGAGFDNPIMTPKEVYELEPRPYVIMYQ</sequence>
<reference evidence="2" key="1">
    <citation type="submission" date="2012-03" db="EMBL/GenBank/DDBJ databases">
        <title>Functional metagenomics reveals considerable lignocellulase gene clusters in the gut microbiome of a wood-feeding higher termite.</title>
        <authorList>
            <person name="Liu N."/>
        </authorList>
    </citation>
    <scope>NUCLEOTIDE SEQUENCE</scope>
</reference>
<name>A0A806KPJ4_9BACT</name>
<keyword evidence="1" id="KW-0732">Signal</keyword>
<evidence type="ECO:0000256" key="1">
    <source>
        <dbReference type="SAM" id="SignalP"/>
    </source>
</evidence>
<feature type="signal peptide" evidence="1">
    <location>
        <begin position="1"/>
        <end position="40"/>
    </location>
</feature>